<evidence type="ECO:0000313" key="2">
    <source>
        <dbReference type="Proteomes" id="UP001153331"/>
    </source>
</evidence>
<name>A0ACC2IB23_9PLEO</name>
<sequence>MDELDNVQLITSSLDAEIHCGFWINRSVGFIEGATLTLGHRGGELLIAFLALYVNASGRGLWKLIRCLLFFKRSSQAYPDGLYVQMQAALRNSTLALDAVVVLLDIWRAWRRRIRKVQHKALGTALMALLVAVSFIVAGIFSSRVSQGSKEVLISGLTDKCGVRLVGVGFLRSTNQNIQAYIAPFLNQKSADYLSYAQQCYQEKDRSRLPDDCGILPIPTLPYSNYSNATCPFPDKSKCKSQDRNLIIETHWLDGRRDLGLNRGPPLTMRVKHHCAPLNVEADQSSPGLLRYYLGARADNLTFEIRNDTETSASSHRGNYVVYAVSQLELNSRYGARIPFIDGLSVVNRSTTMLFLHSSSVNYMNRTDDPWFSATNLQDNGMYGSDETVSVVGCTTEREYCNLLRLPSEGCVQVYQDYGKQEADFNASWPDPEDRKYLRPIAMTLHQFGAESIGAFFGARNVPNLLARQTLRLPPVTYQPTYANQTKPLPSYQWQEEILYLSQANFAAIQHSLVDYARGSWLGGDLCDRGHCERLCYSQRIRSSRHYSFSVLGVSIILIIGGIIQLLAFLLENILALLFKFRKFRNDEGFNYAYAEWQAGSTLQLQRLAYEGIGAGTWTGATDMVPLTDPGDILAILDIRKRDHPRLALHSQELAPIVTDATINKRPSTRYQRLEDVEDL</sequence>
<reference evidence="1" key="1">
    <citation type="submission" date="2022-11" db="EMBL/GenBank/DDBJ databases">
        <title>Genome Sequence of Boeremia exigua.</title>
        <authorList>
            <person name="Buettner E."/>
        </authorList>
    </citation>
    <scope>NUCLEOTIDE SEQUENCE</scope>
    <source>
        <strain evidence="1">CU02</strain>
    </source>
</reference>
<dbReference type="Proteomes" id="UP001153331">
    <property type="component" value="Unassembled WGS sequence"/>
</dbReference>
<evidence type="ECO:0000313" key="1">
    <source>
        <dbReference type="EMBL" id="KAJ8112333.1"/>
    </source>
</evidence>
<organism evidence="1 2">
    <name type="scientific">Boeremia exigua</name>
    <dbReference type="NCBI Taxonomy" id="749465"/>
    <lineage>
        <taxon>Eukaryota</taxon>
        <taxon>Fungi</taxon>
        <taxon>Dikarya</taxon>
        <taxon>Ascomycota</taxon>
        <taxon>Pezizomycotina</taxon>
        <taxon>Dothideomycetes</taxon>
        <taxon>Pleosporomycetidae</taxon>
        <taxon>Pleosporales</taxon>
        <taxon>Pleosporineae</taxon>
        <taxon>Didymellaceae</taxon>
        <taxon>Boeremia</taxon>
    </lineage>
</organism>
<accession>A0ACC2IB23</accession>
<comment type="caution">
    <text evidence="1">The sequence shown here is derived from an EMBL/GenBank/DDBJ whole genome shotgun (WGS) entry which is preliminary data.</text>
</comment>
<proteinExistence type="predicted"/>
<gene>
    <name evidence="1" type="ORF">OPT61_g5273</name>
</gene>
<dbReference type="EMBL" id="JAPHNI010000333">
    <property type="protein sequence ID" value="KAJ8112333.1"/>
    <property type="molecule type" value="Genomic_DNA"/>
</dbReference>
<protein>
    <submittedName>
        <fullName evidence="1">Uncharacterized protein</fullName>
    </submittedName>
</protein>
<keyword evidence="2" id="KW-1185">Reference proteome</keyword>